<dbReference type="GO" id="GO:0003964">
    <property type="term" value="F:RNA-directed DNA polymerase activity"/>
    <property type="evidence" value="ECO:0007669"/>
    <property type="project" value="UniProtKB-KW"/>
</dbReference>
<dbReference type="PROSITE" id="PS50878">
    <property type="entry name" value="RT_POL"/>
    <property type="match status" value="1"/>
</dbReference>
<dbReference type="Proteomes" id="UP000324800">
    <property type="component" value="Unassembled WGS sequence"/>
</dbReference>
<dbReference type="InterPro" id="IPR052055">
    <property type="entry name" value="Hepadnavirus_pol/RT"/>
</dbReference>
<dbReference type="EMBL" id="SNRW01037454">
    <property type="protein sequence ID" value="KAA6353779.1"/>
    <property type="molecule type" value="Genomic_DNA"/>
</dbReference>
<keyword evidence="2" id="KW-0695">RNA-directed DNA polymerase</keyword>
<protein>
    <submittedName>
        <fullName evidence="2">Putative reverse transcriptase</fullName>
    </submittedName>
</protein>
<sequence length="296" mass="34592">SSNCQVASLNFSIGGRLIYFLPAWQRFGADNLIKRDIKACLIHQECPSILQSNRYIPIENRSEASMTALNQLINKKLEEKIIIEVQEKDLSRINPCFAILKPGTNMWRKIIGCSILNKFLLSSHFIMEDFNTLRELRQKGDWMFKIDLHSAFHYIPVDPQFQPFLGFTHKEKFYKYVVMCLGVKHAPLRFNKVFLLVIGIIKEHMGIRVVAYWDDAIFLDQNIEELMNKQPLILKILEEFGWKISEGKSNLQIAQEVEFLNQITKSNQDQIQTTLERRAQMLKKCIMQKNIVQRKA</sequence>
<feature type="non-terminal residue" evidence="2">
    <location>
        <position position="1"/>
    </location>
</feature>
<name>A0A5J4T646_9EUKA</name>
<dbReference type="Gene3D" id="3.30.70.270">
    <property type="match status" value="1"/>
</dbReference>
<comment type="caution">
    <text evidence="2">The sequence shown here is derived from an EMBL/GenBank/DDBJ whole genome shotgun (WGS) entry which is preliminary data.</text>
</comment>
<evidence type="ECO:0000313" key="2">
    <source>
        <dbReference type="EMBL" id="KAA6353779.1"/>
    </source>
</evidence>
<dbReference type="InterPro" id="IPR043502">
    <property type="entry name" value="DNA/RNA_pol_sf"/>
</dbReference>
<dbReference type="InterPro" id="IPR043128">
    <property type="entry name" value="Rev_trsase/Diguanyl_cyclase"/>
</dbReference>
<proteinExistence type="predicted"/>
<dbReference type="SUPFAM" id="SSF56672">
    <property type="entry name" value="DNA/RNA polymerases"/>
    <property type="match status" value="1"/>
</dbReference>
<keyword evidence="2" id="KW-0808">Transferase</keyword>
<feature type="domain" description="Reverse transcriptase" evidence="1">
    <location>
        <begin position="80"/>
        <end position="264"/>
    </location>
</feature>
<dbReference type="InterPro" id="IPR000477">
    <property type="entry name" value="RT_dom"/>
</dbReference>
<reference evidence="2 3" key="1">
    <citation type="submission" date="2019-03" db="EMBL/GenBank/DDBJ databases">
        <title>Single cell metagenomics reveals metabolic interactions within the superorganism composed of flagellate Streblomastix strix and complex community of Bacteroidetes bacteria on its surface.</title>
        <authorList>
            <person name="Treitli S.C."/>
            <person name="Kolisko M."/>
            <person name="Husnik F."/>
            <person name="Keeling P."/>
            <person name="Hampl V."/>
        </authorList>
    </citation>
    <scope>NUCLEOTIDE SEQUENCE [LARGE SCALE GENOMIC DNA]</scope>
    <source>
        <strain evidence="2">ST1C</strain>
    </source>
</reference>
<dbReference type="PANTHER" id="PTHR33050">
    <property type="entry name" value="REVERSE TRANSCRIPTASE DOMAIN-CONTAINING PROTEIN"/>
    <property type="match status" value="1"/>
</dbReference>
<evidence type="ECO:0000313" key="3">
    <source>
        <dbReference type="Proteomes" id="UP000324800"/>
    </source>
</evidence>
<gene>
    <name evidence="2" type="ORF">EZS28_050694</name>
</gene>
<dbReference type="PANTHER" id="PTHR33050:SF7">
    <property type="entry name" value="RIBONUCLEASE H"/>
    <property type="match status" value="1"/>
</dbReference>
<organism evidence="2 3">
    <name type="scientific">Streblomastix strix</name>
    <dbReference type="NCBI Taxonomy" id="222440"/>
    <lineage>
        <taxon>Eukaryota</taxon>
        <taxon>Metamonada</taxon>
        <taxon>Preaxostyla</taxon>
        <taxon>Oxymonadida</taxon>
        <taxon>Streblomastigidae</taxon>
        <taxon>Streblomastix</taxon>
    </lineage>
</organism>
<dbReference type="Gene3D" id="3.10.10.10">
    <property type="entry name" value="HIV Type 1 Reverse Transcriptase, subunit A, domain 1"/>
    <property type="match status" value="1"/>
</dbReference>
<keyword evidence="2" id="KW-0548">Nucleotidyltransferase</keyword>
<dbReference type="Pfam" id="PF00078">
    <property type="entry name" value="RVT_1"/>
    <property type="match status" value="1"/>
</dbReference>
<evidence type="ECO:0000259" key="1">
    <source>
        <dbReference type="PROSITE" id="PS50878"/>
    </source>
</evidence>
<dbReference type="AlphaFoldDB" id="A0A5J4T646"/>
<accession>A0A5J4T646</accession>